<dbReference type="EMBL" id="LSYS01006929">
    <property type="protein sequence ID" value="OPJ72615.1"/>
    <property type="molecule type" value="Genomic_DNA"/>
</dbReference>
<evidence type="ECO:0000313" key="1">
    <source>
        <dbReference type="EMBL" id="OPJ72615.1"/>
    </source>
</evidence>
<dbReference type="Proteomes" id="UP000190648">
    <property type="component" value="Unassembled WGS sequence"/>
</dbReference>
<protein>
    <submittedName>
        <fullName evidence="1">Uncharacterized protein</fullName>
    </submittedName>
</protein>
<gene>
    <name evidence="1" type="ORF">AV530_009534</name>
</gene>
<dbReference type="AlphaFoldDB" id="A0A1V4JKN9"/>
<accession>A0A1V4JKN9</accession>
<organism evidence="1 2">
    <name type="scientific">Patagioenas fasciata monilis</name>
    <dbReference type="NCBI Taxonomy" id="372326"/>
    <lineage>
        <taxon>Eukaryota</taxon>
        <taxon>Metazoa</taxon>
        <taxon>Chordata</taxon>
        <taxon>Craniata</taxon>
        <taxon>Vertebrata</taxon>
        <taxon>Euteleostomi</taxon>
        <taxon>Archelosauria</taxon>
        <taxon>Archosauria</taxon>
        <taxon>Dinosauria</taxon>
        <taxon>Saurischia</taxon>
        <taxon>Theropoda</taxon>
        <taxon>Coelurosauria</taxon>
        <taxon>Aves</taxon>
        <taxon>Neognathae</taxon>
        <taxon>Neoaves</taxon>
        <taxon>Columbimorphae</taxon>
        <taxon>Columbiformes</taxon>
        <taxon>Columbidae</taxon>
        <taxon>Patagioenas</taxon>
    </lineage>
</organism>
<reference evidence="1 2" key="1">
    <citation type="submission" date="2016-02" db="EMBL/GenBank/DDBJ databases">
        <title>Band-tailed pigeon sequencing and assembly.</title>
        <authorList>
            <person name="Soares A.E."/>
            <person name="Novak B.J."/>
            <person name="Rice E.S."/>
            <person name="O'Connell B."/>
            <person name="Chang D."/>
            <person name="Weber S."/>
            <person name="Shapiro B."/>
        </authorList>
    </citation>
    <scope>NUCLEOTIDE SEQUENCE [LARGE SCALE GENOMIC DNA]</scope>
    <source>
        <strain evidence="1">BTP2013</strain>
        <tissue evidence="1">Blood</tissue>
    </source>
</reference>
<name>A0A1V4JKN9_PATFA</name>
<sequence>MWARCEWSCSGPGVHRVQIPQHGSASFVFRLRDCWLCLNEIKARPEVVYKHGHSGGGLGLTTRQAEVRSLSPKEQGPRLRSQLCASCLSTHARMAAGSSGTFHRAALRSCP</sequence>
<proteinExistence type="predicted"/>
<evidence type="ECO:0000313" key="2">
    <source>
        <dbReference type="Proteomes" id="UP000190648"/>
    </source>
</evidence>
<keyword evidence="2" id="KW-1185">Reference proteome</keyword>
<comment type="caution">
    <text evidence="1">The sequence shown here is derived from an EMBL/GenBank/DDBJ whole genome shotgun (WGS) entry which is preliminary data.</text>
</comment>